<sequence length="161" mass="18967">MYWNEKVELIKRRFSDLDFKDPFRSGGKIIEKIIVKLFGSTWQNFTSAANRSTLLKQGKLLKTCTMNELYKDELPLLGSDQNFWLLLINLPMGSGFHVYDCKYEPLRELLYLSSGQNEQEFCVVDKKYSWLLLFRLNRVKNLVEIYTTGNINIPMIRQIRA</sequence>
<name>A0A927BHT1_9BACT</name>
<dbReference type="EMBL" id="JACXAD010000031">
    <property type="protein sequence ID" value="MBD2770252.1"/>
    <property type="molecule type" value="Genomic_DNA"/>
</dbReference>
<gene>
    <name evidence="1" type="ORF">IC235_20390</name>
</gene>
<keyword evidence="2" id="KW-1185">Reference proteome</keyword>
<evidence type="ECO:0000313" key="2">
    <source>
        <dbReference type="Proteomes" id="UP000612233"/>
    </source>
</evidence>
<reference evidence="1" key="1">
    <citation type="submission" date="2020-09" db="EMBL/GenBank/DDBJ databases">
        <authorList>
            <person name="Kim M.K."/>
        </authorList>
    </citation>
    <scope>NUCLEOTIDE SEQUENCE</scope>
    <source>
        <strain evidence="1">BT664</strain>
    </source>
</reference>
<comment type="caution">
    <text evidence="1">The sequence shown here is derived from an EMBL/GenBank/DDBJ whole genome shotgun (WGS) entry which is preliminary data.</text>
</comment>
<dbReference type="AlphaFoldDB" id="A0A927BHT1"/>
<accession>A0A927BHT1</accession>
<organism evidence="1 2">
    <name type="scientific">Hymenobacter montanus</name>
    <dbReference type="NCBI Taxonomy" id="2771359"/>
    <lineage>
        <taxon>Bacteria</taxon>
        <taxon>Pseudomonadati</taxon>
        <taxon>Bacteroidota</taxon>
        <taxon>Cytophagia</taxon>
        <taxon>Cytophagales</taxon>
        <taxon>Hymenobacteraceae</taxon>
        <taxon>Hymenobacter</taxon>
    </lineage>
</organism>
<dbReference type="RefSeq" id="WP_191007059.1">
    <property type="nucleotide sequence ID" value="NZ_JACXAD010000031.1"/>
</dbReference>
<proteinExistence type="predicted"/>
<protein>
    <submittedName>
        <fullName evidence="1">Uncharacterized protein</fullName>
    </submittedName>
</protein>
<dbReference type="Proteomes" id="UP000612233">
    <property type="component" value="Unassembled WGS sequence"/>
</dbReference>
<evidence type="ECO:0000313" key="1">
    <source>
        <dbReference type="EMBL" id="MBD2770252.1"/>
    </source>
</evidence>